<dbReference type="RefSeq" id="WP_276279676.1">
    <property type="nucleotide sequence ID" value="NZ_CP119809.1"/>
</dbReference>
<keyword evidence="2" id="KW-1185">Reference proteome</keyword>
<protein>
    <submittedName>
        <fullName evidence="1">Uncharacterized protein</fullName>
    </submittedName>
</protein>
<accession>A0ABD5WSZ4</accession>
<comment type="caution">
    <text evidence="1">The sequence shown here is derived from an EMBL/GenBank/DDBJ whole genome shotgun (WGS) entry which is preliminary data.</text>
</comment>
<dbReference type="Proteomes" id="UP001596407">
    <property type="component" value="Unassembled WGS sequence"/>
</dbReference>
<organism evidence="1 2">
    <name type="scientific">Halorussus caseinilyticus</name>
    <dbReference type="NCBI Taxonomy" id="3034025"/>
    <lineage>
        <taxon>Archaea</taxon>
        <taxon>Methanobacteriati</taxon>
        <taxon>Methanobacteriota</taxon>
        <taxon>Stenosarchaea group</taxon>
        <taxon>Halobacteria</taxon>
        <taxon>Halobacteriales</taxon>
        <taxon>Haladaptataceae</taxon>
        <taxon>Halorussus</taxon>
    </lineage>
</organism>
<evidence type="ECO:0000313" key="2">
    <source>
        <dbReference type="Proteomes" id="UP001596407"/>
    </source>
</evidence>
<gene>
    <name evidence="1" type="ORF">ACFQJ6_21830</name>
</gene>
<sequence length="69" mass="8229">MDEWKLVRRSDGEEYLFRSGERRDVSDCPAELFDTVRSHLKNVDEIRVNETTKPVSESARRRLEELGYR</sequence>
<evidence type="ECO:0000313" key="1">
    <source>
        <dbReference type="EMBL" id="MFC7082329.1"/>
    </source>
</evidence>
<dbReference type="GeneID" id="79304254"/>
<dbReference type="EMBL" id="JBHSZH010000005">
    <property type="protein sequence ID" value="MFC7082329.1"/>
    <property type="molecule type" value="Genomic_DNA"/>
</dbReference>
<proteinExistence type="predicted"/>
<name>A0ABD5WSZ4_9EURY</name>
<dbReference type="AlphaFoldDB" id="A0ABD5WSZ4"/>
<reference evidence="1 2" key="1">
    <citation type="journal article" date="2019" name="Int. J. Syst. Evol. Microbiol.">
        <title>The Global Catalogue of Microorganisms (GCM) 10K type strain sequencing project: providing services to taxonomists for standard genome sequencing and annotation.</title>
        <authorList>
            <consortium name="The Broad Institute Genomics Platform"/>
            <consortium name="The Broad Institute Genome Sequencing Center for Infectious Disease"/>
            <person name="Wu L."/>
            <person name="Ma J."/>
        </authorList>
    </citation>
    <scope>NUCLEOTIDE SEQUENCE [LARGE SCALE GENOMIC DNA]</scope>
    <source>
        <strain evidence="1 2">DT72</strain>
    </source>
</reference>